<comment type="caution">
    <text evidence="2">The sequence shown here is derived from an EMBL/GenBank/DDBJ whole genome shotgun (WGS) entry which is preliminary data.</text>
</comment>
<feature type="compositionally biased region" description="Basic and acidic residues" evidence="1">
    <location>
        <begin position="88"/>
        <end position="100"/>
    </location>
</feature>
<feature type="compositionally biased region" description="Basic residues" evidence="1">
    <location>
        <begin position="1"/>
        <end position="10"/>
    </location>
</feature>
<gene>
    <name evidence="2" type="ORF">EZS28_005390</name>
</gene>
<evidence type="ECO:0000313" key="3">
    <source>
        <dbReference type="Proteomes" id="UP000324800"/>
    </source>
</evidence>
<accession>A0A5J4WW70</accession>
<reference evidence="2 3" key="1">
    <citation type="submission" date="2019-03" db="EMBL/GenBank/DDBJ databases">
        <title>Single cell metagenomics reveals metabolic interactions within the superorganism composed of flagellate Streblomastix strix and complex community of Bacteroidetes bacteria on its surface.</title>
        <authorList>
            <person name="Treitli S.C."/>
            <person name="Kolisko M."/>
            <person name="Husnik F."/>
            <person name="Keeling P."/>
            <person name="Hampl V."/>
        </authorList>
    </citation>
    <scope>NUCLEOTIDE SEQUENCE [LARGE SCALE GENOMIC DNA]</scope>
    <source>
        <strain evidence="2">ST1C</strain>
    </source>
</reference>
<feature type="compositionally biased region" description="Acidic residues" evidence="1">
    <location>
        <begin position="72"/>
        <end position="84"/>
    </location>
</feature>
<evidence type="ECO:0000256" key="1">
    <source>
        <dbReference type="SAM" id="MobiDB-lite"/>
    </source>
</evidence>
<sequence>MFPWKFKQKARQIQQTQKEESLQVNINEKEKDNNQIINNKEKEQKEIIDSSQQIEEQNLRDSCDEALLDEFDQNESNDGSEEENNLNLEKEKKEHNDKGAQKIENIENKIMLVNQLFEDEVISILLRTAMDRMIKPFLVGNRWEWISMYKPSSSRRKPLNYPQVSVSSILQYTNENTTKVCLHHLFARALGDGSLIPKGCQVSHLYPNIRILAVIVESREKNELRKQCHKNKLGEGSLVTAMQCQHLDTTLCRTIPDNFIFPKPNAEETEKQN</sequence>
<evidence type="ECO:0000313" key="2">
    <source>
        <dbReference type="EMBL" id="KAA6399083.1"/>
    </source>
</evidence>
<dbReference type="AlphaFoldDB" id="A0A5J4WW70"/>
<proteinExistence type="predicted"/>
<feature type="region of interest" description="Disordered" evidence="1">
    <location>
        <begin position="72"/>
        <end position="100"/>
    </location>
</feature>
<organism evidence="2 3">
    <name type="scientific">Streblomastix strix</name>
    <dbReference type="NCBI Taxonomy" id="222440"/>
    <lineage>
        <taxon>Eukaryota</taxon>
        <taxon>Metamonada</taxon>
        <taxon>Preaxostyla</taxon>
        <taxon>Oxymonadida</taxon>
        <taxon>Streblomastigidae</taxon>
        <taxon>Streblomastix</taxon>
    </lineage>
</organism>
<name>A0A5J4WW70_9EUKA</name>
<protein>
    <submittedName>
        <fullName evidence="2">Uncharacterized protein</fullName>
    </submittedName>
</protein>
<feature type="compositionally biased region" description="Basic and acidic residues" evidence="1">
    <location>
        <begin position="17"/>
        <end position="48"/>
    </location>
</feature>
<dbReference type="Proteomes" id="UP000324800">
    <property type="component" value="Unassembled WGS sequence"/>
</dbReference>
<feature type="region of interest" description="Disordered" evidence="1">
    <location>
        <begin position="1"/>
        <end position="59"/>
    </location>
</feature>
<dbReference type="EMBL" id="SNRW01000824">
    <property type="protein sequence ID" value="KAA6399083.1"/>
    <property type="molecule type" value="Genomic_DNA"/>
</dbReference>